<keyword evidence="9" id="KW-0067">ATP-binding</keyword>
<dbReference type="PANTHER" id="PTHR45569:SF1">
    <property type="entry name" value="SENSOR PROTEIN KDPD"/>
    <property type="match status" value="1"/>
</dbReference>
<dbReference type="SMART" id="SM00388">
    <property type="entry name" value="HisKA"/>
    <property type="match status" value="1"/>
</dbReference>
<name>A0A170NIU8_9CLOT</name>
<evidence type="ECO:0000313" key="16">
    <source>
        <dbReference type="EMBL" id="OAA90181.1"/>
    </source>
</evidence>
<evidence type="ECO:0000256" key="1">
    <source>
        <dbReference type="ARBA" id="ARBA00000085"/>
    </source>
</evidence>
<dbReference type="EMBL" id="LROR01000082">
    <property type="protein sequence ID" value="OBR91041.1"/>
    <property type="molecule type" value="Genomic_DNA"/>
</dbReference>
<evidence type="ECO:0000256" key="11">
    <source>
        <dbReference type="ARBA" id="ARBA00023012"/>
    </source>
</evidence>
<dbReference type="Pfam" id="PF00512">
    <property type="entry name" value="HisKA"/>
    <property type="match status" value="1"/>
</dbReference>
<dbReference type="GO" id="GO:0042802">
    <property type="term" value="F:identical protein binding"/>
    <property type="evidence" value="ECO:0007669"/>
    <property type="project" value="UniProtKB-ARBA"/>
</dbReference>
<dbReference type="SUPFAM" id="SSF47384">
    <property type="entry name" value="Homodimeric domain of signal transducing histidine kinase"/>
    <property type="match status" value="1"/>
</dbReference>
<accession>A0A170NIU8</accession>
<dbReference type="PANTHER" id="PTHR45569">
    <property type="entry name" value="SENSOR PROTEIN KDPD"/>
    <property type="match status" value="1"/>
</dbReference>
<dbReference type="Pfam" id="PF02518">
    <property type="entry name" value="HATPase_c"/>
    <property type="match status" value="1"/>
</dbReference>
<keyword evidence="7" id="KW-0547">Nucleotide-binding</keyword>
<evidence type="ECO:0000256" key="6">
    <source>
        <dbReference type="ARBA" id="ARBA00022692"/>
    </source>
</evidence>
<keyword evidence="11" id="KW-0902">Two-component regulatory system</keyword>
<evidence type="ECO:0000256" key="9">
    <source>
        <dbReference type="ARBA" id="ARBA00022840"/>
    </source>
</evidence>
<dbReference type="Pfam" id="PF13493">
    <property type="entry name" value="DUF4118"/>
    <property type="match status" value="1"/>
</dbReference>
<keyword evidence="6 14" id="KW-0812">Transmembrane</keyword>
<dbReference type="InterPro" id="IPR004358">
    <property type="entry name" value="Sig_transdc_His_kin-like_C"/>
</dbReference>
<keyword evidence="4" id="KW-0597">Phosphoprotein</keyword>
<dbReference type="FunFam" id="3.30.565.10:FF:000042">
    <property type="entry name" value="Two-component sensor histidine kinase KdpD"/>
    <property type="match status" value="1"/>
</dbReference>
<dbReference type="Gene3D" id="3.30.565.10">
    <property type="entry name" value="Histidine kinase-like ATPase, C-terminal domain"/>
    <property type="match status" value="1"/>
</dbReference>
<evidence type="ECO:0000259" key="15">
    <source>
        <dbReference type="PROSITE" id="PS50109"/>
    </source>
</evidence>
<evidence type="ECO:0000256" key="14">
    <source>
        <dbReference type="SAM" id="Phobius"/>
    </source>
</evidence>
<keyword evidence="5 16" id="KW-0808">Transferase</keyword>
<dbReference type="AlphaFoldDB" id="A0A170NIU8"/>
<dbReference type="GO" id="GO:0000155">
    <property type="term" value="F:phosphorelay sensor kinase activity"/>
    <property type="evidence" value="ECO:0007669"/>
    <property type="project" value="InterPro"/>
</dbReference>
<keyword evidence="10 14" id="KW-1133">Transmembrane helix</keyword>
<dbReference type="PATRIC" id="fig|1705578.3.peg.2404"/>
<keyword evidence="12 14" id="KW-0472">Membrane</keyword>
<dbReference type="Gene3D" id="3.30.450.40">
    <property type="match status" value="1"/>
</dbReference>
<evidence type="ECO:0000256" key="12">
    <source>
        <dbReference type="ARBA" id="ARBA00023136"/>
    </source>
</evidence>
<dbReference type="SUPFAM" id="SSF52402">
    <property type="entry name" value="Adenine nucleotide alpha hydrolases-like"/>
    <property type="match status" value="1"/>
</dbReference>
<dbReference type="InterPro" id="IPR036890">
    <property type="entry name" value="HATPase_C_sf"/>
</dbReference>
<feature type="domain" description="Histidine kinase" evidence="15">
    <location>
        <begin position="687"/>
        <end position="904"/>
    </location>
</feature>
<feature type="transmembrane region" description="Helical" evidence="14">
    <location>
        <begin position="457"/>
        <end position="475"/>
    </location>
</feature>
<dbReference type="InterPro" id="IPR003852">
    <property type="entry name" value="Sig_transdc_His_kinase_KdpD_N"/>
</dbReference>
<dbReference type="InterPro" id="IPR029016">
    <property type="entry name" value="GAF-like_dom_sf"/>
</dbReference>
<evidence type="ECO:0000256" key="2">
    <source>
        <dbReference type="ARBA" id="ARBA00004141"/>
    </source>
</evidence>
<dbReference type="GO" id="GO:0005886">
    <property type="term" value="C:plasma membrane"/>
    <property type="evidence" value="ECO:0007669"/>
    <property type="project" value="TreeGrafter"/>
</dbReference>
<dbReference type="SMART" id="SM00387">
    <property type="entry name" value="HATPase_c"/>
    <property type="match status" value="1"/>
</dbReference>
<evidence type="ECO:0000256" key="3">
    <source>
        <dbReference type="ARBA" id="ARBA00012438"/>
    </source>
</evidence>
<evidence type="ECO:0000256" key="10">
    <source>
        <dbReference type="ARBA" id="ARBA00022989"/>
    </source>
</evidence>
<dbReference type="Proteomes" id="UP000077384">
    <property type="component" value="Unassembled WGS sequence"/>
</dbReference>
<organism evidence="16 18">
    <name type="scientific">Clostridium coskatii</name>
    <dbReference type="NCBI Taxonomy" id="1705578"/>
    <lineage>
        <taxon>Bacteria</taxon>
        <taxon>Bacillati</taxon>
        <taxon>Bacillota</taxon>
        <taxon>Clostridia</taxon>
        <taxon>Eubacteriales</taxon>
        <taxon>Clostridiaceae</taxon>
        <taxon>Clostridium</taxon>
    </lineage>
</organism>
<dbReference type="InterPro" id="IPR036097">
    <property type="entry name" value="HisK_dim/P_sf"/>
</dbReference>
<dbReference type="InterPro" id="IPR005467">
    <property type="entry name" value="His_kinase_dom"/>
</dbReference>
<dbReference type="EC" id="2.7.13.3" evidence="3"/>
<evidence type="ECO:0000313" key="19">
    <source>
        <dbReference type="Proteomes" id="UP000093694"/>
    </source>
</evidence>
<dbReference type="Proteomes" id="UP000093694">
    <property type="component" value="Unassembled WGS sequence"/>
</dbReference>
<evidence type="ECO:0000313" key="17">
    <source>
        <dbReference type="EMBL" id="OBR91041.1"/>
    </source>
</evidence>
<dbReference type="PROSITE" id="PS50109">
    <property type="entry name" value="HIS_KIN"/>
    <property type="match status" value="1"/>
</dbReference>
<dbReference type="CDD" id="cd00075">
    <property type="entry name" value="HATPase"/>
    <property type="match status" value="1"/>
</dbReference>
<comment type="subcellular location">
    <subcellularLocation>
        <location evidence="2">Membrane</location>
        <topology evidence="2">Multi-pass membrane protein</topology>
    </subcellularLocation>
</comment>
<reference evidence="17 19" key="2">
    <citation type="journal article" date="2016" name="Front. Microbiol.">
        <title>Industrial Acetogenic Biocatalysts: A Comparative Metabolic and Genomic Analysis.</title>
        <authorList>
            <person name="Bengelsdorf F."/>
            <person name="Poehlein A."/>
            <person name="Sonja S."/>
            <person name="Erz C."/>
            <person name="Hummel T."/>
            <person name="Hoffmeister S."/>
            <person name="Daniel R."/>
            <person name="Durre P."/>
        </authorList>
    </citation>
    <scope>NUCLEOTIDE SEQUENCE [LARGE SCALE GENOMIC DNA]</scope>
    <source>
        <strain evidence="17 19">PTA-10522</strain>
    </source>
</reference>
<dbReference type="InterPro" id="IPR014729">
    <property type="entry name" value="Rossmann-like_a/b/a_fold"/>
</dbReference>
<evidence type="ECO:0000313" key="18">
    <source>
        <dbReference type="Proteomes" id="UP000077384"/>
    </source>
</evidence>
<evidence type="ECO:0000256" key="5">
    <source>
        <dbReference type="ARBA" id="ARBA00022679"/>
    </source>
</evidence>
<dbReference type="Gene3D" id="1.20.120.620">
    <property type="entry name" value="Backbone structure of the membrane domain of e. Coli histidine kinase receptor kdpd"/>
    <property type="match status" value="1"/>
</dbReference>
<dbReference type="CDD" id="cd00082">
    <property type="entry name" value="HisKA"/>
    <property type="match status" value="1"/>
</dbReference>
<keyword evidence="19" id="KW-1185">Reference proteome</keyword>
<dbReference type="EMBL" id="LITQ01000031">
    <property type="protein sequence ID" value="OAA90181.1"/>
    <property type="molecule type" value="Genomic_DNA"/>
</dbReference>
<protein>
    <recommendedName>
        <fullName evidence="3">histidine kinase</fullName>
        <ecNumber evidence="3">2.7.13.3</ecNumber>
    </recommendedName>
</protein>
<dbReference type="GO" id="GO:0005524">
    <property type="term" value="F:ATP binding"/>
    <property type="evidence" value="ECO:0007669"/>
    <property type="project" value="UniProtKB-KW"/>
</dbReference>
<dbReference type="CDD" id="cd01987">
    <property type="entry name" value="USP_KdpD-like"/>
    <property type="match status" value="1"/>
</dbReference>
<dbReference type="Pfam" id="PF02702">
    <property type="entry name" value="KdpD"/>
    <property type="match status" value="1"/>
</dbReference>
<dbReference type="Gene3D" id="3.40.50.300">
    <property type="entry name" value="P-loop containing nucleotide triphosphate hydrolases"/>
    <property type="match status" value="1"/>
</dbReference>
<comment type="catalytic activity">
    <reaction evidence="1">
        <text>ATP + protein L-histidine = ADP + protein N-phospho-L-histidine.</text>
        <dbReference type="EC" id="2.7.13.3"/>
    </reaction>
</comment>
<dbReference type="GO" id="GO:0005737">
    <property type="term" value="C:cytoplasm"/>
    <property type="evidence" value="ECO:0007669"/>
    <property type="project" value="UniProtKB-ARBA"/>
</dbReference>
<feature type="transmembrane region" description="Helical" evidence="14">
    <location>
        <begin position="435"/>
        <end position="451"/>
    </location>
</feature>
<evidence type="ECO:0000256" key="4">
    <source>
        <dbReference type="ARBA" id="ARBA00022553"/>
    </source>
</evidence>
<proteinExistence type="predicted"/>
<comment type="caution">
    <text evidence="16">The sequence shown here is derived from an EMBL/GenBank/DDBJ whole genome shotgun (WGS) entry which is preliminary data.</text>
</comment>
<evidence type="ECO:0000256" key="8">
    <source>
        <dbReference type="ARBA" id="ARBA00022777"/>
    </source>
</evidence>
<dbReference type="InterPro" id="IPR003661">
    <property type="entry name" value="HisK_dim/P_dom"/>
</dbReference>
<feature type="transmembrane region" description="Helical" evidence="14">
    <location>
        <begin position="487"/>
        <end position="506"/>
    </location>
</feature>
<sequence>MEVIIIDYNERPDPYRILNKVEKEDSESKRGKLKIFFGYAAGVGKTYSMLREAHDIKNLGKDIVIGYIESHERLETMDLTKGIESIDTKVIDYRGVILKEFDLDAALLRKPEIILVDELAHTNAKGKRHRKRWQDIEELLEAGIDVYTTLNVQHIESLNDVVESITHISVRETIPDKVFDNADKVEIIDIEPDELLKRFSDGKVYARDQVKSAFHNFFTKSNLYALREIALRKTADRVNYEIETARLSKGQITVVPASDQILACISSSPSSLRVIRTAARMAEVYHSKWIVVYVETTKSQKLSKEDRKRLNSYFNLGEQLGGEVVTIYGDDIADQVIQYAKFRNITKIIIGKNNKKTSKVFHFYAKDVVDKLMDSNSYIDVYVIPNSLYDRKSDKITKKFSKEFSLSLKEAIKAALILSIVTCAAMIFDYVGFSEANVIMIFILGVIIVYMQTTGYLMGIISSLVGVSIFNYLFVPPKRSFHFYDKNYLITFIMILIEAFVIGNLTNKIQQDADESYTREKRTQTLYRVTSKLLSAVGNSDVVSIAIKYLSRLVDRTVVCYLSIDNKLSTPFVYYLDELKKDDLILNKDEAAVAYWSFLKGREAGSGTDTFYGARGYYIPVKVQNKILGVIGVSCEKDFLSHDQKFIVETVTGQMAIALDREILVGQQEKSKVEIERERLRSNLLRSISHDLRSPLAGIKGAVSTIIENGKFIPEKTKEDLLNGIYDDTEWLISLVENLLSMTKFDEGNMKINKNLELVEEVVSEAVQRSSKYFKDHKIKVEVPKKLIMVPMDGNLIEQVLINLIQNAAKFSKKQSFIQIKVYESVDDVFFEVIDDGIGISDKILPHIFDRFFTNGSSIADSRRGVGLGLTICKSIVEAHCGTIEAENKKEGGAIFRFNIPKGESTSNELM</sequence>
<dbReference type="InterPro" id="IPR003594">
    <property type="entry name" value="HATPase_dom"/>
</dbReference>
<dbReference type="InterPro" id="IPR027417">
    <property type="entry name" value="P-loop_NTPase"/>
</dbReference>
<dbReference type="FunFam" id="3.40.50.300:FF:000483">
    <property type="entry name" value="Sensor histidine kinase KdpD"/>
    <property type="match status" value="1"/>
</dbReference>
<dbReference type="InterPro" id="IPR038318">
    <property type="entry name" value="KdpD_sf"/>
</dbReference>
<gene>
    <name evidence="16" type="primary">kdpD</name>
    <name evidence="17" type="ORF">CLCOS_36180</name>
    <name evidence="16" type="ORF">WX73_02146</name>
</gene>
<dbReference type="PRINTS" id="PR00344">
    <property type="entry name" value="BCTRLSENSOR"/>
</dbReference>
<dbReference type="Gene3D" id="3.40.50.620">
    <property type="entry name" value="HUPs"/>
    <property type="match status" value="1"/>
</dbReference>
<dbReference type="InterPro" id="IPR052023">
    <property type="entry name" value="Histidine_kinase_KdpD"/>
</dbReference>
<reference evidence="16 18" key="1">
    <citation type="journal article" date="2015" name="Biotechnol. Bioeng.">
        <title>Genome sequence and phenotypic characterization of Caulobacter segnis.</title>
        <authorList>
            <person name="Patel S."/>
            <person name="Fletcher B."/>
            <person name="Scott D.C."/>
            <person name="Ely B."/>
        </authorList>
    </citation>
    <scope>NUCLEOTIDE SEQUENCE [LARGE SCALE GENOMIC DNA]</scope>
    <source>
        <strain evidence="16 18">PS02</strain>
    </source>
</reference>
<dbReference type="InterPro" id="IPR025201">
    <property type="entry name" value="KdpD_TM"/>
</dbReference>
<keyword evidence="8" id="KW-0418">Kinase</keyword>
<comment type="function">
    <text evidence="13">Member of the two-component regulatory system KdpD/KdpE involved in the regulation of the kdp operon. KdpD may function as a membrane-associated protein kinase that phosphorylates KdpE in response to environmental signals.</text>
</comment>
<dbReference type="SUPFAM" id="SSF55781">
    <property type="entry name" value="GAF domain-like"/>
    <property type="match status" value="1"/>
</dbReference>
<dbReference type="Gene3D" id="1.10.287.130">
    <property type="match status" value="1"/>
</dbReference>
<evidence type="ECO:0000256" key="7">
    <source>
        <dbReference type="ARBA" id="ARBA00022741"/>
    </source>
</evidence>
<evidence type="ECO:0000256" key="13">
    <source>
        <dbReference type="ARBA" id="ARBA00057300"/>
    </source>
</evidence>
<dbReference type="SUPFAM" id="SSF55874">
    <property type="entry name" value="ATPase domain of HSP90 chaperone/DNA topoisomerase II/histidine kinase"/>
    <property type="match status" value="1"/>
</dbReference>